<proteinExistence type="predicted"/>
<reference evidence="2" key="1">
    <citation type="journal article" date="2023" name="Front. Plant Sci.">
        <title>Chromosomal-level genome assembly of Melastoma candidum provides insights into trichome evolution.</title>
        <authorList>
            <person name="Zhong Y."/>
            <person name="Wu W."/>
            <person name="Sun C."/>
            <person name="Zou P."/>
            <person name="Liu Y."/>
            <person name="Dai S."/>
            <person name="Zhou R."/>
        </authorList>
    </citation>
    <scope>NUCLEOTIDE SEQUENCE [LARGE SCALE GENOMIC DNA]</scope>
</reference>
<evidence type="ECO:0000313" key="2">
    <source>
        <dbReference type="Proteomes" id="UP001057402"/>
    </source>
</evidence>
<keyword evidence="2" id="KW-1185">Reference proteome</keyword>
<evidence type="ECO:0000313" key="1">
    <source>
        <dbReference type="EMBL" id="KAI4379490.1"/>
    </source>
</evidence>
<protein>
    <submittedName>
        <fullName evidence="1">Uncharacterized protein</fullName>
    </submittedName>
</protein>
<dbReference type="Proteomes" id="UP001057402">
    <property type="component" value="Chromosome 3"/>
</dbReference>
<gene>
    <name evidence="1" type="ORF">MLD38_005780</name>
</gene>
<comment type="caution">
    <text evidence="1">The sequence shown here is derived from an EMBL/GenBank/DDBJ whole genome shotgun (WGS) entry which is preliminary data.</text>
</comment>
<dbReference type="EMBL" id="CM042882">
    <property type="protein sequence ID" value="KAI4379490.1"/>
    <property type="molecule type" value="Genomic_DNA"/>
</dbReference>
<sequence>MEPLAYEEQDELRTPETQPSKRRKKSIVWDHFTIENVSPGIRRACCKQCNQTFAYSQGSKVSGTSHLKRHIAKGTCPTRLRNGEKSHVALPPAKMDSDAPKWQYRTSPVALPPAKMDSDAPKWQYKTSPVVLPPGKMDSDDPKRQYRTSPVALLPATMDSDEPKRQYRTSPVALPPDKMNSDAPKRQYITSPVALSPAKMDSDALNRQYRTSPVALPPAKLDSYALNRQYRTSPVALLPAKMDSDALNRHYRTYSDAPKRQYRTSPVALPPAKMDSDALNWQYNTSPAPYVPLDQDRCRQAIVKMIIMQDYPLHMVEHAGFVSFVQNLQPQFESISFSAVQGDCIAAYLTEKQALMKFIEGMPGCCCLTVDRWTSSQNLGYLFLTVHFMDHDWKMQRRLLNVVVEPFPEPDDTLSNVVATCLGDWNLETKLFSVTFNQALSQTGTENLRAFLTNKNPSILNGQLLLGNCIACTLSAAAKDLLVAGQDIIKKVRNSVKYVKSSESREEKFEDLRQQLQVPSDKSLELDDTTRWNMTCEMLMAASELKEVFTCLDTLDPEYQESPSLDVWNQVEILCTHLKPIYDAASILVTTRSPTAANFFHEVWKIRADLARAVTSDDPFGADLTKLVLEKIDKYWKDCCLVLAMAVVMDPRFKMKLVEFSFTKIFGEEGLNYVKLVENSIHELFLEYVSLPQPPTPTYNEEGSMGNSTKTDESGGPLLTDHGLTDFDVYIMETSGQHMKSEVDQYLDENLSPRVPDFDVLGWWKTNMIKYPTLSKMARDILSIPVSTVPSELVFDLTNREMDRYKCTLRPETMEALLCAKDWLQCGSTPISNTHVDVKMELSAA</sequence>
<accession>A0ACB9RLC1</accession>
<organism evidence="1 2">
    <name type="scientific">Melastoma candidum</name>
    <dbReference type="NCBI Taxonomy" id="119954"/>
    <lineage>
        <taxon>Eukaryota</taxon>
        <taxon>Viridiplantae</taxon>
        <taxon>Streptophyta</taxon>
        <taxon>Embryophyta</taxon>
        <taxon>Tracheophyta</taxon>
        <taxon>Spermatophyta</taxon>
        <taxon>Magnoliopsida</taxon>
        <taxon>eudicotyledons</taxon>
        <taxon>Gunneridae</taxon>
        <taxon>Pentapetalae</taxon>
        <taxon>rosids</taxon>
        <taxon>malvids</taxon>
        <taxon>Myrtales</taxon>
        <taxon>Melastomataceae</taxon>
        <taxon>Melastomatoideae</taxon>
        <taxon>Melastomateae</taxon>
        <taxon>Melastoma</taxon>
    </lineage>
</organism>
<name>A0ACB9RLC1_9MYRT</name>